<organism evidence="9 10">
    <name type="scientific">Thiohalobacter thiocyanaticus</name>
    <dbReference type="NCBI Taxonomy" id="585455"/>
    <lineage>
        <taxon>Bacteria</taxon>
        <taxon>Pseudomonadati</taxon>
        <taxon>Pseudomonadota</taxon>
        <taxon>Gammaproteobacteria</taxon>
        <taxon>Thiohalobacterales</taxon>
        <taxon>Thiohalobacteraceae</taxon>
        <taxon>Thiohalobacter</taxon>
    </lineage>
</organism>
<dbReference type="GO" id="GO:0003676">
    <property type="term" value="F:nucleic acid binding"/>
    <property type="evidence" value="ECO:0007669"/>
    <property type="project" value="InterPro"/>
</dbReference>
<keyword evidence="5 8" id="KW-0489">Methyltransferase</keyword>
<dbReference type="CDD" id="cd02440">
    <property type="entry name" value="AdoMet_MTases"/>
    <property type="match status" value="1"/>
</dbReference>
<comment type="similarity">
    <text evidence="2 8">Belongs to the methyltransferase superfamily. RsmD family.</text>
</comment>
<evidence type="ECO:0000313" key="9">
    <source>
        <dbReference type="EMBL" id="BAZ95409.1"/>
    </source>
</evidence>
<proteinExistence type="inferred from homology"/>
<evidence type="ECO:0000256" key="8">
    <source>
        <dbReference type="PIRNR" id="PIRNR004553"/>
    </source>
</evidence>
<dbReference type="PROSITE" id="PS00092">
    <property type="entry name" value="N6_MTASE"/>
    <property type="match status" value="1"/>
</dbReference>
<dbReference type="AlphaFoldDB" id="A0A1Z4VUU1"/>
<keyword evidence="8" id="KW-0698">rRNA processing</keyword>
<dbReference type="SUPFAM" id="SSF53335">
    <property type="entry name" value="S-adenosyl-L-methionine-dependent methyltransferases"/>
    <property type="match status" value="1"/>
</dbReference>
<keyword evidence="10" id="KW-1185">Reference proteome</keyword>
<dbReference type="PANTHER" id="PTHR43542">
    <property type="entry name" value="METHYLTRANSFERASE"/>
    <property type="match status" value="1"/>
</dbReference>
<dbReference type="InterPro" id="IPR029063">
    <property type="entry name" value="SAM-dependent_MTases_sf"/>
</dbReference>
<dbReference type="OrthoDB" id="9803017at2"/>
<evidence type="ECO:0000256" key="4">
    <source>
        <dbReference type="ARBA" id="ARBA00013682"/>
    </source>
</evidence>
<dbReference type="EC" id="2.1.1.171" evidence="3 8"/>
<sequence length="200" mass="21464">MAGRNQLRIIGGDWRGRRLKVVDQSGLRPTPDRVRETLFNWLAPVIAGSRCLDLFAGSGALGLEAASRGAAGVTLVEKAGAAARQLRDNIALLQAGDRLELVQTDALRFLGRAPAEPYDVVFLDPPFGQGWLQRCLPGLAQPGWLAPGAYVYMEAEQDLDSAALQALLPAGWQLIRSRKSGEVGYHLARADGLQPAPQAS</sequence>
<evidence type="ECO:0000256" key="6">
    <source>
        <dbReference type="ARBA" id="ARBA00022679"/>
    </source>
</evidence>
<comment type="catalytic activity">
    <reaction evidence="7 8">
        <text>guanosine(966) in 16S rRNA + S-adenosyl-L-methionine = N(2)-methylguanosine(966) in 16S rRNA + S-adenosyl-L-homocysteine + H(+)</text>
        <dbReference type="Rhea" id="RHEA:23548"/>
        <dbReference type="Rhea" id="RHEA-COMP:10211"/>
        <dbReference type="Rhea" id="RHEA-COMP:10212"/>
        <dbReference type="ChEBI" id="CHEBI:15378"/>
        <dbReference type="ChEBI" id="CHEBI:57856"/>
        <dbReference type="ChEBI" id="CHEBI:59789"/>
        <dbReference type="ChEBI" id="CHEBI:74269"/>
        <dbReference type="ChEBI" id="CHEBI:74481"/>
        <dbReference type="EC" id="2.1.1.171"/>
    </reaction>
</comment>
<name>A0A1Z4VUU1_9GAMM</name>
<dbReference type="InterPro" id="IPR002052">
    <property type="entry name" value="DNA_methylase_N6_adenine_CS"/>
</dbReference>
<gene>
    <name evidence="9" type="ORF">FOKN1_3052</name>
</gene>
<accession>A0A1Z4VUU1</accession>
<evidence type="ECO:0000313" key="10">
    <source>
        <dbReference type="Proteomes" id="UP000218765"/>
    </source>
</evidence>
<dbReference type="Pfam" id="PF03602">
    <property type="entry name" value="Cons_hypoth95"/>
    <property type="match status" value="1"/>
</dbReference>
<keyword evidence="6 8" id="KW-0808">Transferase</keyword>
<reference evidence="9 10" key="1">
    <citation type="submission" date="2017-05" db="EMBL/GenBank/DDBJ databases">
        <title>Thiocyanate degradation by Thiohalobacter thiocyanaticus FOKN1.</title>
        <authorList>
            <person name="Oshiki M."/>
            <person name="Fukushima T."/>
            <person name="Kawano S."/>
            <person name="Nakagawa J."/>
        </authorList>
    </citation>
    <scope>NUCLEOTIDE SEQUENCE [LARGE SCALE GENOMIC DNA]</scope>
    <source>
        <strain evidence="9 10">FOKN1</strain>
    </source>
</reference>
<evidence type="ECO:0000256" key="1">
    <source>
        <dbReference type="ARBA" id="ARBA00002649"/>
    </source>
</evidence>
<dbReference type="Gene3D" id="3.40.50.150">
    <property type="entry name" value="Vaccinia Virus protein VP39"/>
    <property type="match status" value="1"/>
</dbReference>
<dbReference type="Proteomes" id="UP000218765">
    <property type="component" value="Chromosome"/>
</dbReference>
<evidence type="ECO:0000256" key="3">
    <source>
        <dbReference type="ARBA" id="ARBA00012141"/>
    </source>
</evidence>
<dbReference type="KEGG" id="ttc:FOKN1_3052"/>
<evidence type="ECO:0000256" key="5">
    <source>
        <dbReference type="ARBA" id="ARBA00022603"/>
    </source>
</evidence>
<dbReference type="InterPro" id="IPR004398">
    <property type="entry name" value="RNA_MeTrfase_RsmD"/>
</dbReference>
<dbReference type="RefSeq" id="WP_096367395.1">
    <property type="nucleotide sequence ID" value="NZ_AP018052.1"/>
</dbReference>
<comment type="function">
    <text evidence="1 8">Specifically methylates the guanine in position 966 of 16S rRNA in the assembled 30S particle.</text>
</comment>
<dbReference type="PANTHER" id="PTHR43542:SF1">
    <property type="entry name" value="METHYLTRANSFERASE"/>
    <property type="match status" value="1"/>
</dbReference>
<dbReference type="PIRSF" id="PIRSF004553">
    <property type="entry name" value="CHP00095"/>
    <property type="match status" value="1"/>
</dbReference>
<dbReference type="EMBL" id="AP018052">
    <property type="protein sequence ID" value="BAZ95409.1"/>
    <property type="molecule type" value="Genomic_DNA"/>
</dbReference>
<evidence type="ECO:0000256" key="7">
    <source>
        <dbReference type="ARBA" id="ARBA00048326"/>
    </source>
</evidence>
<keyword evidence="8" id="KW-0949">S-adenosyl-L-methionine</keyword>
<protein>
    <recommendedName>
        <fullName evidence="4 8">Ribosomal RNA small subunit methyltransferase D</fullName>
        <ecNumber evidence="3 8">2.1.1.171</ecNumber>
    </recommendedName>
</protein>
<dbReference type="NCBIfam" id="TIGR00095">
    <property type="entry name" value="16S rRNA (guanine(966)-N(2))-methyltransferase RsmD"/>
    <property type="match status" value="1"/>
</dbReference>
<evidence type="ECO:0000256" key="2">
    <source>
        <dbReference type="ARBA" id="ARBA00005269"/>
    </source>
</evidence>
<dbReference type="GO" id="GO:0052913">
    <property type="term" value="F:16S rRNA (guanine(966)-N(2))-methyltransferase activity"/>
    <property type="evidence" value="ECO:0007669"/>
    <property type="project" value="UniProtKB-EC"/>
</dbReference>